<accession>A0A6P2BU89</accession>
<keyword evidence="1" id="KW-0812">Transmembrane</keyword>
<dbReference type="EMBL" id="RPFW01000005">
    <property type="protein sequence ID" value="TVZ02614.1"/>
    <property type="molecule type" value="Genomic_DNA"/>
</dbReference>
<evidence type="ECO:0008006" key="4">
    <source>
        <dbReference type="Google" id="ProtNLM"/>
    </source>
</evidence>
<dbReference type="InterPro" id="IPR046580">
    <property type="entry name" value="DUF6640"/>
</dbReference>
<keyword evidence="3" id="KW-1185">Reference proteome</keyword>
<dbReference type="OrthoDB" id="122427at2"/>
<dbReference type="Pfam" id="PF20345">
    <property type="entry name" value="DUF6640"/>
    <property type="match status" value="1"/>
</dbReference>
<dbReference type="RefSeq" id="WP_145857794.1">
    <property type="nucleotide sequence ID" value="NZ_RPFW01000005.1"/>
</dbReference>
<feature type="transmembrane region" description="Helical" evidence="1">
    <location>
        <begin position="72"/>
        <end position="92"/>
    </location>
</feature>
<comment type="caution">
    <text evidence="2">The sequence shown here is derived from an EMBL/GenBank/DDBJ whole genome shotgun (WGS) entry which is preliminary data.</text>
</comment>
<keyword evidence="1" id="KW-1133">Transmembrane helix</keyword>
<reference evidence="2 3" key="1">
    <citation type="submission" date="2018-11" db="EMBL/GenBank/DDBJ databases">
        <title>Trebonia kvetii gen.nov., sp.nov., a novel acidophilic actinobacterium, and proposal of the new actinobacterial family Treboniaceae fam. nov.</title>
        <authorList>
            <person name="Rapoport D."/>
            <person name="Sagova-Mareckova M."/>
            <person name="Sedlacek I."/>
            <person name="Provaznik J."/>
            <person name="Kralova S."/>
            <person name="Pavlinic D."/>
            <person name="Benes V."/>
            <person name="Kopecky J."/>
        </authorList>
    </citation>
    <scope>NUCLEOTIDE SEQUENCE [LARGE SCALE GENOMIC DNA]</scope>
    <source>
        <strain evidence="2 3">15Tr583</strain>
    </source>
</reference>
<feature type="transmembrane region" description="Helical" evidence="1">
    <location>
        <begin position="112"/>
        <end position="132"/>
    </location>
</feature>
<evidence type="ECO:0000256" key="1">
    <source>
        <dbReference type="SAM" id="Phobius"/>
    </source>
</evidence>
<evidence type="ECO:0000313" key="3">
    <source>
        <dbReference type="Proteomes" id="UP000460272"/>
    </source>
</evidence>
<proteinExistence type="predicted"/>
<dbReference type="AlphaFoldDB" id="A0A6P2BU89"/>
<gene>
    <name evidence="2" type="ORF">EAS64_27980</name>
</gene>
<feature type="transmembrane region" description="Helical" evidence="1">
    <location>
        <begin position="38"/>
        <end position="60"/>
    </location>
</feature>
<dbReference type="Proteomes" id="UP000460272">
    <property type="component" value="Unassembled WGS sequence"/>
</dbReference>
<keyword evidence="1" id="KW-0472">Membrane</keyword>
<evidence type="ECO:0000313" key="2">
    <source>
        <dbReference type="EMBL" id="TVZ02614.1"/>
    </source>
</evidence>
<name>A0A6P2BU89_9ACTN</name>
<organism evidence="2 3">
    <name type="scientific">Trebonia kvetii</name>
    <dbReference type="NCBI Taxonomy" id="2480626"/>
    <lineage>
        <taxon>Bacteria</taxon>
        <taxon>Bacillati</taxon>
        <taxon>Actinomycetota</taxon>
        <taxon>Actinomycetes</taxon>
        <taxon>Streptosporangiales</taxon>
        <taxon>Treboniaceae</taxon>
        <taxon>Trebonia</taxon>
    </lineage>
</organism>
<protein>
    <recommendedName>
        <fullName evidence="4">Acetyltransferase</fullName>
    </recommendedName>
</protein>
<sequence>MRVSRLILSGAAIGTIIGTGRADLNATHVFNPAWPPHARFHNATGWGTVAGSQLLALWLLWRPGQKATDDDAAVATAALLSAIAWLPFFPALAVTGADVEDEPGHLPRVAGVPLNLIPAALIPSSCALAFLLHRRGR</sequence>